<dbReference type="PANTHER" id="PTHR31465:SF15">
    <property type="entry name" value="LIPID TRANSPORTER ATNI-RELATED"/>
    <property type="match status" value="1"/>
</dbReference>
<feature type="transmembrane region" description="Helical" evidence="6">
    <location>
        <begin position="39"/>
        <end position="61"/>
    </location>
</feature>
<feature type="transmembrane region" description="Helical" evidence="6">
    <location>
        <begin position="99"/>
        <end position="121"/>
    </location>
</feature>
<evidence type="ECO:0000256" key="2">
    <source>
        <dbReference type="ARBA" id="ARBA00022692"/>
    </source>
</evidence>
<evidence type="ECO:0000313" key="7">
    <source>
        <dbReference type="EMBL" id="KDR72280.1"/>
    </source>
</evidence>
<feature type="transmembrane region" description="Helical" evidence="6">
    <location>
        <begin position="73"/>
        <end position="93"/>
    </location>
</feature>
<feature type="transmembrane region" description="Helical" evidence="6">
    <location>
        <begin position="142"/>
        <end position="163"/>
    </location>
</feature>
<feature type="region of interest" description="Disordered" evidence="5">
    <location>
        <begin position="299"/>
        <end position="356"/>
    </location>
</feature>
<dbReference type="Pfam" id="PF04479">
    <property type="entry name" value="RTA1"/>
    <property type="match status" value="1"/>
</dbReference>
<evidence type="ECO:0000256" key="3">
    <source>
        <dbReference type="ARBA" id="ARBA00022989"/>
    </source>
</evidence>
<sequence length="356" mass="39579">MTSVVSASATSSASATPSCITAVPDRNGHVPIDDCRALYAYYPSFAAAIVFSVIFGISLCLHVFQAFTWRKRFCWVIIMGVAWEMAAFVLRAVSIRHQISMGLFIPSFMLIFLAPLLLNAFDYMLLGRMIYYYIPSHSVFKIPATSLTKIFVLLDIVSFLVQATGGSMASGDSSSAVTLGLNIYMGGIGLQQLAILVFSSLVVRMHMHLLRLEKSGELAGAGKERGWRKLLFTLYGSLTCITIRIIFRLVEFSPAGKNSIITDHEVFFYCLDAVPMTIAAYLFNCIHPGAILVGPESEFPTKTRKQKKEEKRLKTEEKKAEKEEKRAQKEARKAEKDERKKTTSSGLLPTTLKDVN</sequence>
<keyword evidence="2 6" id="KW-0812">Transmembrane</keyword>
<keyword evidence="8" id="KW-1185">Reference proteome</keyword>
<feature type="compositionally biased region" description="Basic and acidic residues" evidence="5">
    <location>
        <begin position="307"/>
        <end position="341"/>
    </location>
</feature>
<feature type="transmembrane region" description="Helical" evidence="6">
    <location>
        <begin position="183"/>
        <end position="205"/>
    </location>
</feature>
<comment type="subcellular location">
    <subcellularLocation>
        <location evidence="1">Membrane</location>
        <topology evidence="1">Multi-pass membrane protein</topology>
    </subcellularLocation>
</comment>
<evidence type="ECO:0000256" key="1">
    <source>
        <dbReference type="ARBA" id="ARBA00004141"/>
    </source>
</evidence>
<evidence type="ECO:0008006" key="9">
    <source>
        <dbReference type="Google" id="ProtNLM"/>
    </source>
</evidence>
<feature type="transmembrane region" description="Helical" evidence="6">
    <location>
        <begin position="226"/>
        <end position="246"/>
    </location>
</feature>
<accession>A0A067SMW9</accession>
<dbReference type="AlphaFoldDB" id="A0A067SMW9"/>
<protein>
    <recommendedName>
        <fullName evidence="9">RTA1-domain-containing protein</fullName>
    </recommendedName>
</protein>
<name>A0A067SMW9_GALM3</name>
<dbReference type="OrthoDB" id="3358017at2759"/>
<organism evidence="7 8">
    <name type="scientific">Galerina marginata (strain CBS 339.88)</name>
    <dbReference type="NCBI Taxonomy" id="685588"/>
    <lineage>
        <taxon>Eukaryota</taxon>
        <taxon>Fungi</taxon>
        <taxon>Dikarya</taxon>
        <taxon>Basidiomycota</taxon>
        <taxon>Agaricomycotina</taxon>
        <taxon>Agaricomycetes</taxon>
        <taxon>Agaricomycetidae</taxon>
        <taxon>Agaricales</taxon>
        <taxon>Agaricineae</taxon>
        <taxon>Strophariaceae</taxon>
        <taxon>Galerina</taxon>
    </lineage>
</organism>
<evidence type="ECO:0000256" key="6">
    <source>
        <dbReference type="SAM" id="Phobius"/>
    </source>
</evidence>
<dbReference type="InterPro" id="IPR007568">
    <property type="entry name" value="RTA1"/>
</dbReference>
<reference evidence="8" key="1">
    <citation type="journal article" date="2014" name="Proc. Natl. Acad. Sci. U.S.A.">
        <title>Extensive sampling of basidiomycete genomes demonstrates inadequacy of the white-rot/brown-rot paradigm for wood decay fungi.</title>
        <authorList>
            <person name="Riley R."/>
            <person name="Salamov A.A."/>
            <person name="Brown D.W."/>
            <person name="Nagy L.G."/>
            <person name="Floudas D."/>
            <person name="Held B.W."/>
            <person name="Levasseur A."/>
            <person name="Lombard V."/>
            <person name="Morin E."/>
            <person name="Otillar R."/>
            <person name="Lindquist E.A."/>
            <person name="Sun H."/>
            <person name="LaButti K.M."/>
            <person name="Schmutz J."/>
            <person name="Jabbour D."/>
            <person name="Luo H."/>
            <person name="Baker S.E."/>
            <person name="Pisabarro A.G."/>
            <person name="Walton J.D."/>
            <person name="Blanchette R.A."/>
            <person name="Henrissat B."/>
            <person name="Martin F."/>
            <person name="Cullen D."/>
            <person name="Hibbett D.S."/>
            <person name="Grigoriev I.V."/>
        </authorList>
    </citation>
    <scope>NUCLEOTIDE SEQUENCE [LARGE SCALE GENOMIC DNA]</scope>
    <source>
        <strain evidence="8">CBS 339.88</strain>
    </source>
</reference>
<dbReference type="PANTHER" id="PTHR31465">
    <property type="entry name" value="PROTEIN RTA1-RELATED"/>
    <property type="match status" value="1"/>
</dbReference>
<keyword evidence="4 6" id="KW-0472">Membrane</keyword>
<dbReference type="EMBL" id="KL142389">
    <property type="protein sequence ID" value="KDR72280.1"/>
    <property type="molecule type" value="Genomic_DNA"/>
</dbReference>
<proteinExistence type="predicted"/>
<evidence type="ECO:0000256" key="5">
    <source>
        <dbReference type="SAM" id="MobiDB-lite"/>
    </source>
</evidence>
<evidence type="ECO:0000256" key="4">
    <source>
        <dbReference type="ARBA" id="ARBA00023136"/>
    </source>
</evidence>
<keyword evidence="3 6" id="KW-1133">Transmembrane helix</keyword>
<dbReference type="GO" id="GO:0016020">
    <property type="term" value="C:membrane"/>
    <property type="evidence" value="ECO:0007669"/>
    <property type="project" value="UniProtKB-SubCell"/>
</dbReference>
<gene>
    <name evidence="7" type="ORF">GALMADRAFT_126499</name>
</gene>
<evidence type="ECO:0000313" key="8">
    <source>
        <dbReference type="Proteomes" id="UP000027222"/>
    </source>
</evidence>
<dbReference type="HOGENOM" id="CLU_033465_3_0_1"/>
<dbReference type="Proteomes" id="UP000027222">
    <property type="component" value="Unassembled WGS sequence"/>
</dbReference>
<dbReference type="STRING" id="685588.A0A067SMW9"/>